<keyword evidence="3" id="KW-0436">Ligase</keyword>
<dbReference type="GeneID" id="107265155"/>
<dbReference type="Gene3D" id="3.40.50.980">
    <property type="match status" value="1"/>
</dbReference>
<evidence type="ECO:0000313" key="6">
    <source>
        <dbReference type="Proteomes" id="UP000694920"/>
    </source>
</evidence>
<dbReference type="GO" id="GO:0005777">
    <property type="term" value="C:peroxisome"/>
    <property type="evidence" value="ECO:0007669"/>
    <property type="project" value="UniProtKB-SubCell"/>
</dbReference>
<evidence type="ECO:0000256" key="1">
    <source>
        <dbReference type="ARBA" id="ARBA00004275"/>
    </source>
</evidence>
<feature type="domain" description="AMP-dependent synthetase/ligase" evidence="5">
    <location>
        <begin position="70"/>
        <end position="145"/>
    </location>
</feature>
<keyword evidence="6" id="KW-1185">Reference proteome</keyword>
<comment type="subcellular location">
    <subcellularLocation>
        <location evidence="1">Peroxisome</location>
    </subcellularLocation>
</comment>
<evidence type="ECO:0000256" key="3">
    <source>
        <dbReference type="ARBA" id="ARBA00022598"/>
    </source>
</evidence>
<dbReference type="PANTHER" id="PTHR24096">
    <property type="entry name" value="LONG-CHAIN-FATTY-ACID--COA LIGASE"/>
    <property type="match status" value="1"/>
</dbReference>
<accession>A0AAJ7BMK6</accession>
<proteinExistence type="inferred from homology"/>
<evidence type="ECO:0000256" key="4">
    <source>
        <dbReference type="ARBA" id="ARBA00023140"/>
    </source>
</evidence>
<dbReference type="InterPro" id="IPR000873">
    <property type="entry name" value="AMP-dep_synth/lig_dom"/>
</dbReference>
<evidence type="ECO:0000256" key="2">
    <source>
        <dbReference type="ARBA" id="ARBA00006432"/>
    </source>
</evidence>
<reference evidence="7" key="1">
    <citation type="submission" date="2025-08" db="UniProtKB">
        <authorList>
            <consortium name="RefSeq"/>
        </authorList>
    </citation>
    <scope>IDENTIFICATION</scope>
</reference>
<dbReference type="InterPro" id="IPR042099">
    <property type="entry name" value="ANL_N_sf"/>
</dbReference>
<dbReference type="RefSeq" id="XP_015589768.1">
    <property type="nucleotide sequence ID" value="XM_015734282.2"/>
</dbReference>
<evidence type="ECO:0000313" key="7">
    <source>
        <dbReference type="RefSeq" id="XP_015589768.1"/>
    </source>
</evidence>
<dbReference type="Gene3D" id="3.40.50.12780">
    <property type="entry name" value="N-terminal domain of ligase-like"/>
    <property type="match status" value="1"/>
</dbReference>
<dbReference type="AlphaFoldDB" id="A0AAJ7BMK6"/>
<evidence type="ECO:0000259" key="5">
    <source>
        <dbReference type="Pfam" id="PF00501"/>
    </source>
</evidence>
<sequence>MTAVQRIFCCLSNRRNGVMSSKAFNQDEFTKGKGRNDGQLSLSGPGIEVFLHGMEKPPTSLGHCLINVFRKYQDHILQVNAKTGEKFTYKEALDQAFALASGLKSRGITAGDSLGLVAHPTDPKINVILLASIFLGAILKPIDPQDKFFESKVNEHCKSGLRNWFCDKEKINDLISNTKEIGQIQIVSLDSENSSSTNELIEPFDTLLTQSGFEEAMKLSSQHIVLILSIEQNSQKIAFKNDALLKYSRRKSPNADDPGTGFILDYNDWSEGGEAWIIRRIFLFRSGGNCLVAVPPFDPEETLLLIQTHRISWLALKATQFIKMAQCSSIVAYDLSSLQVLNTPPSGSALYSLNEYLDVARERLPATRVLITGSTIATAIP</sequence>
<dbReference type="PANTHER" id="PTHR24096:SF149">
    <property type="entry name" value="AMP-BINDING DOMAIN-CONTAINING PROTEIN-RELATED"/>
    <property type="match status" value="1"/>
</dbReference>
<dbReference type="GO" id="GO:0016405">
    <property type="term" value="F:CoA-ligase activity"/>
    <property type="evidence" value="ECO:0007669"/>
    <property type="project" value="TreeGrafter"/>
</dbReference>
<comment type="similarity">
    <text evidence="2">Belongs to the ATP-dependent AMP-binding enzyme family.</text>
</comment>
<dbReference type="KEGG" id="ccin:107265155"/>
<gene>
    <name evidence="7" type="primary">LOC107265155</name>
</gene>
<organism evidence="6 7">
    <name type="scientific">Cephus cinctus</name>
    <name type="common">Wheat stem sawfly</name>
    <dbReference type="NCBI Taxonomy" id="211228"/>
    <lineage>
        <taxon>Eukaryota</taxon>
        <taxon>Metazoa</taxon>
        <taxon>Ecdysozoa</taxon>
        <taxon>Arthropoda</taxon>
        <taxon>Hexapoda</taxon>
        <taxon>Insecta</taxon>
        <taxon>Pterygota</taxon>
        <taxon>Neoptera</taxon>
        <taxon>Endopterygota</taxon>
        <taxon>Hymenoptera</taxon>
        <taxon>Cephoidea</taxon>
        <taxon>Cephidae</taxon>
        <taxon>Cephus</taxon>
    </lineage>
</organism>
<dbReference type="SUPFAM" id="SSF56801">
    <property type="entry name" value="Acetyl-CoA synthetase-like"/>
    <property type="match status" value="2"/>
</dbReference>
<protein>
    <submittedName>
        <fullName evidence="7">Uncharacterized protein LOC107265155 isoform X1</fullName>
    </submittedName>
</protein>
<dbReference type="Pfam" id="PF00501">
    <property type="entry name" value="AMP-binding"/>
    <property type="match status" value="1"/>
</dbReference>
<dbReference type="Proteomes" id="UP000694920">
    <property type="component" value="Unplaced"/>
</dbReference>
<name>A0AAJ7BMK6_CEPCN</name>
<keyword evidence="4" id="KW-0576">Peroxisome</keyword>